<organism evidence="6 7">
    <name type="scientific">Frischella japonica</name>
    <dbReference type="NCBI Taxonomy" id="2741544"/>
    <lineage>
        <taxon>Bacteria</taxon>
        <taxon>Pseudomonadati</taxon>
        <taxon>Pseudomonadota</taxon>
        <taxon>Gammaproteobacteria</taxon>
        <taxon>Orbales</taxon>
        <taxon>Orbaceae</taxon>
        <taxon>Frischella</taxon>
    </lineage>
</organism>
<dbReference type="SUPFAM" id="SSF47413">
    <property type="entry name" value="lambda repressor-like DNA-binding domains"/>
    <property type="match status" value="1"/>
</dbReference>
<dbReference type="InterPro" id="IPR001761">
    <property type="entry name" value="Peripla_BP/Lac1_sug-bd_dom"/>
</dbReference>
<sequence length="361" mass="41206">MSKRKITLKAIAQRAGLSIASVSRVIHTPHLTHRDTQSRVNQAISELNFDAKELFKNYHAVNQSNTILVIDNQLIPNSLINHGIEYKAKMEGYKLLYLRFIYFNENEIQQIISYTINHHLDGILIINDSPYLKRLLQFQHALPPIVLINQFSMSLPCIYFDHLSIGYQATEYLLSLGHRNIAILLAEEERNEVYQLFNGYQQALARANIMVNDKLIAYQSVSYSACKTALRTMMSSTQPPSAIICTDCLSLNFLDREQQSNSSSGYSISTESAICGVIDQCRAMKINIPERLSLLQFVHDNSHKPYQPLNHITAIYKPLFEMGEQAMLLLVSMLNCDQPIRLAKMIECELIIRHSTTKLNQ</sequence>
<dbReference type="InterPro" id="IPR028082">
    <property type="entry name" value="Peripla_BP_I"/>
</dbReference>
<protein>
    <submittedName>
        <fullName evidence="6">LacI family DNA-binding transcriptional regulator</fullName>
    </submittedName>
</protein>
<keyword evidence="1" id="KW-0678">Repressor</keyword>
<dbReference type="Pfam" id="PF00356">
    <property type="entry name" value="LacI"/>
    <property type="match status" value="1"/>
</dbReference>
<dbReference type="EMBL" id="JABURY010000003">
    <property type="protein sequence ID" value="MBC9129761.1"/>
    <property type="molecule type" value="Genomic_DNA"/>
</dbReference>
<gene>
    <name evidence="6" type="ORF">FcAc13_00365</name>
</gene>
<keyword evidence="2" id="KW-0805">Transcription regulation</keyword>
<dbReference type="SUPFAM" id="SSF53822">
    <property type="entry name" value="Periplasmic binding protein-like I"/>
    <property type="match status" value="1"/>
</dbReference>
<dbReference type="PANTHER" id="PTHR30146:SF151">
    <property type="entry name" value="HTH-TYPE TRANSCRIPTIONAL REPRESSOR CYTR"/>
    <property type="match status" value="1"/>
</dbReference>
<keyword evidence="7" id="KW-1185">Reference proteome</keyword>
<name>A0ABR7QU75_9GAMM</name>
<dbReference type="InterPro" id="IPR010982">
    <property type="entry name" value="Lambda_DNA-bd_dom_sf"/>
</dbReference>
<dbReference type="PANTHER" id="PTHR30146">
    <property type="entry name" value="LACI-RELATED TRANSCRIPTIONAL REPRESSOR"/>
    <property type="match status" value="1"/>
</dbReference>
<evidence type="ECO:0000259" key="5">
    <source>
        <dbReference type="PROSITE" id="PS50932"/>
    </source>
</evidence>
<evidence type="ECO:0000256" key="3">
    <source>
        <dbReference type="ARBA" id="ARBA00023125"/>
    </source>
</evidence>
<dbReference type="RefSeq" id="WP_187754231.1">
    <property type="nucleotide sequence ID" value="NZ_JABURY010000003.1"/>
</dbReference>
<keyword evidence="4" id="KW-0804">Transcription</keyword>
<dbReference type="InterPro" id="IPR000843">
    <property type="entry name" value="HTH_LacI"/>
</dbReference>
<dbReference type="Gene3D" id="1.10.260.40">
    <property type="entry name" value="lambda repressor-like DNA-binding domains"/>
    <property type="match status" value="1"/>
</dbReference>
<feature type="domain" description="HTH lacI-type" evidence="5">
    <location>
        <begin position="6"/>
        <end position="49"/>
    </location>
</feature>
<evidence type="ECO:0000256" key="2">
    <source>
        <dbReference type="ARBA" id="ARBA00023015"/>
    </source>
</evidence>
<evidence type="ECO:0000313" key="6">
    <source>
        <dbReference type="EMBL" id="MBC9129761.1"/>
    </source>
</evidence>
<dbReference type="SMART" id="SM00354">
    <property type="entry name" value="HTH_LACI"/>
    <property type="match status" value="1"/>
</dbReference>
<dbReference type="Proteomes" id="UP000651208">
    <property type="component" value="Unassembled WGS sequence"/>
</dbReference>
<proteinExistence type="predicted"/>
<dbReference type="CDD" id="cd01392">
    <property type="entry name" value="HTH_LacI"/>
    <property type="match status" value="1"/>
</dbReference>
<evidence type="ECO:0000256" key="4">
    <source>
        <dbReference type="ARBA" id="ARBA00023163"/>
    </source>
</evidence>
<keyword evidence="3 6" id="KW-0238">DNA-binding</keyword>
<dbReference type="Pfam" id="PF00532">
    <property type="entry name" value="Peripla_BP_1"/>
    <property type="match status" value="1"/>
</dbReference>
<evidence type="ECO:0000256" key="1">
    <source>
        <dbReference type="ARBA" id="ARBA00022491"/>
    </source>
</evidence>
<dbReference type="Gene3D" id="3.40.50.2300">
    <property type="match status" value="4"/>
</dbReference>
<accession>A0ABR7QU75</accession>
<reference evidence="6 7" key="1">
    <citation type="submission" date="2020-06" db="EMBL/GenBank/DDBJ databases">
        <title>Frischella cerana isolated from Apis cerana gut homogenate.</title>
        <authorList>
            <person name="Wolter L.A."/>
            <person name="Suenami S."/>
            <person name="Miyazaki R."/>
        </authorList>
    </citation>
    <scope>NUCLEOTIDE SEQUENCE [LARGE SCALE GENOMIC DNA]</scope>
    <source>
        <strain evidence="6 7">Ac13</strain>
    </source>
</reference>
<dbReference type="PROSITE" id="PS50932">
    <property type="entry name" value="HTH_LACI_2"/>
    <property type="match status" value="1"/>
</dbReference>
<evidence type="ECO:0000313" key="7">
    <source>
        <dbReference type="Proteomes" id="UP000651208"/>
    </source>
</evidence>
<comment type="caution">
    <text evidence="6">The sequence shown here is derived from an EMBL/GenBank/DDBJ whole genome shotgun (WGS) entry which is preliminary data.</text>
</comment>
<dbReference type="GO" id="GO:0003677">
    <property type="term" value="F:DNA binding"/>
    <property type="evidence" value="ECO:0007669"/>
    <property type="project" value="UniProtKB-KW"/>
</dbReference>